<keyword evidence="3 9" id="KW-0808">Transferase</keyword>
<keyword evidence="6 8" id="KW-0472">Membrane</keyword>
<dbReference type="Pfam" id="PF13641">
    <property type="entry name" value="Glyco_tranf_2_3"/>
    <property type="match status" value="1"/>
</dbReference>
<evidence type="ECO:0000313" key="10">
    <source>
        <dbReference type="Proteomes" id="UP000325122"/>
    </source>
</evidence>
<evidence type="ECO:0000313" key="9">
    <source>
        <dbReference type="EMBL" id="KAA5800978.1"/>
    </source>
</evidence>
<evidence type="ECO:0000256" key="8">
    <source>
        <dbReference type="SAM" id="Phobius"/>
    </source>
</evidence>
<evidence type="ECO:0000256" key="5">
    <source>
        <dbReference type="ARBA" id="ARBA00022989"/>
    </source>
</evidence>
<accession>A0A5M6ZD32</accession>
<keyword evidence="4 8" id="KW-0812">Transmembrane</keyword>
<evidence type="ECO:0000256" key="4">
    <source>
        <dbReference type="ARBA" id="ARBA00022692"/>
    </source>
</evidence>
<dbReference type="AlphaFoldDB" id="A0A5M6ZD32"/>
<dbReference type="GO" id="GO:0016757">
    <property type="term" value="F:glycosyltransferase activity"/>
    <property type="evidence" value="ECO:0007669"/>
    <property type="project" value="UniProtKB-KW"/>
</dbReference>
<comment type="caution">
    <text evidence="9">The sequence shown here is derived from an EMBL/GenBank/DDBJ whole genome shotgun (WGS) entry which is preliminary data.</text>
</comment>
<dbReference type="InterPro" id="IPR029044">
    <property type="entry name" value="Nucleotide-diphossugar_trans"/>
</dbReference>
<reference evidence="9 10" key="1">
    <citation type="submission" date="2019-09" db="EMBL/GenBank/DDBJ databases">
        <authorList>
            <person name="Kevbrin V."/>
            <person name="Grouzdev D.S."/>
        </authorList>
    </citation>
    <scope>NUCLEOTIDE SEQUENCE [LARGE SCALE GENOMIC DNA]</scope>
    <source>
        <strain evidence="9 10">G-192</strain>
    </source>
</reference>
<evidence type="ECO:0000256" key="3">
    <source>
        <dbReference type="ARBA" id="ARBA00022679"/>
    </source>
</evidence>
<feature type="transmembrane region" description="Helical" evidence="8">
    <location>
        <begin position="400"/>
        <end position="419"/>
    </location>
</feature>
<dbReference type="InterPro" id="IPR050321">
    <property type="entry name" value="Glycosyltr_2/OpgH_subfam"/>
</dbReference>
<dbReference type="GO" id="GO:0016020">
    <property type="term" value="C:membrane"/>
    <property type="evidence" value="ECO:0007669"/>
    <property type="project" value="UniProtKB-SubCell"/>
</dbReference>
<gene>
    <name evidence="9" type="ORF">F1654_13025</name>
</gene>
<dbReference type="RefSeq" id="WP_150023997.1">
    <property type="nucleotide sequence ID" value="NZ_VWOJ01000005.1"/>
</dbReference>
<proteinExistence type="predicted"/>
<evidence type="ECO:0000256" key="7">
    <source>
        <dbReference type="SAM" id="MobiDB-lite"/>
    </source>
</evidence>
<keyword evidence="10" id="KW-1185">Reference proteome</keyword>
<feature type="transmembrane region" description="Helical" evidence="8">
    <location>
        <begin position="66"/>
        <end position="85"/>
    </location>
</feature>
<evidence type="ECO:0000256" key="6">
    <source>
        <dbReference type="ARBA" id="ARBA00023136"/>
    </source>
</evidence>
<dbReference type="Gene3D" id="3.90.550.10">
    <property type="entry name" value="Spore Coat Polysaccharide Biosynthesis Protein SpsA, Chain A"/>
    <property type="match status" value="1"/>
</dbReference>
<keyword evidence="2" id="KW-0328">Glycosyltransferase</keyword>
<keyword evidence="5 8" id="KW-1133">Transmembrane helix</keyword>
<evidence type="ECO:0000256" key="1">
    <source>
        <dbReference type="ARBA" id="ARBA00004141"/>
    </source>
</evidence>
<dbReference type="Proteomes" id="UP000325122">
    <property type="component" value="Unassembled WGS sequence"/>
</dbReference>
<dbReference type="PANTHER" id="PTHR43867">
    <property type="entry name" value="CELLULOSE SYNTHASE CATALYTIC SUBUNIT A [UDP-FORMING]"/>
    <property type="match status" value="1"/>
</dbReference>
<name>A0A5M6ZD32_9PROT</name>
<dbReference type="PANTHER" id="PTHR43867:SF2">
    <property type="entry name" value="CELLULOSE SYNTHASE CATALYTIC SUBUNIT A [UDP-FORMING]"/>
    <property type="match status" value="1"/>
</dbReference>
<evidence type="ECO:0000256" key="2">
    <source>
        <dbReference type="ARBA" id="ARBA00022676"/>
    </source>
</evidence>
<sequence length="536" mass="57019">MDGTSPDSLHGAYHVQAQRPCAYCAAFDLLDARPLASAGAPLAPPAALWAGPGVFLAGLALEAPEIVAGLAITLALLFVMGVTALRASASVLAPRWSARHPLDDASLPVISVIIALHDEAEVVPGLAAALSRLDYPRGKLDIILALEAHDTATCTAARAARRRGRWRVLAAPPCGPTTKPRALNYALQAARGSLIAVYDAEDAPHPAQLRAAAEAFAADARLGVVQAPLGWYNARDNWLTRQFALEYAAQFHALLPLYARLGWPLPLGGTSNVFRRAALDKCGGWDPFNVTEDADLGFRLALHGWRAGLIGPSTLEEAPVTLKAWTGQRSRWLKGHFITWLVQMRQARQLCDAAGPGALACLHLTMAANAISALVFPAGLAAIIIALVLAGTGWTQGLPGAFAGLAALAAAIACARSGARRAGFRPAWRDLASMPTYWLLQAPAMMRALRELPARPYLWVKTRHGVSTARRDNPDVPASHDPGHGRSRRPVPVLRLAGGAAQQSAQTPPDPLDRRSHSRRRRLPVSAGASVRPFRA</sequence>
<dbReference type="SUPFAM" id="SSF53448">
    <property type="entry name" value="Nucleotide-diphospho-sugar transferases"/>
    <property type="match status" value="1"/>
</dbReference>
<feature type="transmembrane region" description="Helical" evidence="8">
    <location>
        <begin position="373"/>
        <end position="394"/>
    </location>
</feature>
<protein>
    <submittedName>
        <fullName evidence="9">Glycosyltransferase</fullName>
    </submittedName>
</protein>
<organism evidence="9 10">
    <name type="scientific">Alkalicaulis satelles</name>
    <dbReference type="NCBI Taxonomy" id="2609175"/>
    <lineage>
        <taxon>Bacteria</taxon>
        <taxon>Pseudomonadati</taxon>
        <taxon>Pseudomonadota</taxon>
        <taxon>Alphaproteobacteria</taxon>
        <taxon>Maricaulales</taxon>
        <taxon>Maricaulaceae</taxon>
        <taxon>Alkalicaulis</taxon>
    </lineage>
</organism>
<dbReference type="EMBL" id="VWOJ01000005">
    <property type="protein sequence ID" value="KAA5800978.1"/>
    <property type="molecule type" value="Genomic_DNA"/>
</dbReference>
<feature type="region of interest" description="Disordered" evidence="7">
    <location>
        <begin position="468"/>
        <end position="536"/>
    </location>
</feature>
<comment type="subcellular location">
    <subcellularLocation>
        <location evidence="1">Membrane</location>
        <topology evidence="1">Multi-pass membrane protein</topology>
    </subcellularLocation>
</comment>